<dbReference type="EMBL" id="BLBC01000012">
    <property type="protein sequence ID" value="GET46546.1"/>
    <property type="molecule type" value="Genomic_DNA"/>
</dbReference>
<keyword evidence="2" id="KW-1185">Reference proteome</keyword>
<organism evidence="1 2">
    <name type="scientific">Capnocytophaga felis</name>
    <dbReference type="NCBI Taxonomy" id="2267611"/>
    <lineage>
        <taxon>Bacteria</taxon>
        <taxon>Pseudomonadati</taxon>
        <taxon>Bacteroidota</taxon>
        <taxon>Flavobacteriia</taxon>
        <taxon>Flavobacteriales</taxon>
        <taxon>Flavobacteriaceae</taxon>
        <taxon>Capnocytophaga</taxon>
    </lineage>
</organism>
<accession>A0A5M4BBU5</accession>
<comment type="caution">
    <text evidence="1">The sequence shown here is derived from an EMBL/GenBank/DDBJ whole genome shotgun (WGS) entry which is preliminary data.</text>
</comment>
<dbReference type="Proteomes" id="UP000398217">
    <property type="component" value="Unassembled WGS sequence"/>
</dbReference>
<dbReference type="AlphaFoldDB" id="A0A5M4BBU5"/>
<reference evidence="2" key="1">
    <citation type="journal article" date="2020" name="Int. J. Syst. Evol. Microbiol.">
        <title>Capnocytophaga felis sp. nov. isolated from the feline oral cavity.</title>
        <authorList>
            <person name="Suzuki M."/>
            <person name="Umeda K."/>
            <person name="Kimura M."/>
            <person name="Imaoka K."/>
            <person name="Morikawa S."/>
            <person name="Maeda K."/>
        </authorList>
    </citation>
    <scope>NUCLEOTIDE SEQUENCE [LARGE SCALE GENOMIC DNA]</scope>
    <source>
        <strain evidence="2">KC07070</strain>
    </source>
</reference>
<gene>
    <name evidence="1" type="ORF">RCZ01_18480</name>
</gene>
<proteinExistence type="predicted"/>
<evidence type="ECO:0000313" key="2">
    <source>
        <dbReference type="Proteomes" id="UP000398217"/>
    </source>
</evidence>
<evidence type="ECO:0000313" key="1">
    <source>
        <dbReference type="EMBL" id="GET46546.1"/>
    </source>
</evidence>
<sequence>MDKKVLKYILLVKKFLKTQKLIVIPTNSNKSNDTINNLFRFHVPYQANRSFVQKFTINGSIAKRTLPIRYTMQKRSTTRKMEKKVFIIYKFEAKLKINYYKIK</sequence>
<protein>
    <submittedName>
        <fullName evidence="1">Uncharacterized protein</fullName>
    </submittedName>
</protein>
<name>A0A5M4BBU5_9FLAO</name>